<keyword evidence="5 9" id="KW-0784">Thiamine biosynthesis</keyword>
<evidence type="ECO:0000313" key="14">
    <source>
        <dbReference type="Proteomes" id="UP000724672"/>
    </source>
</evidence>
<comment type="similarity">
    <text evidence="9 10">Belongs to the thiamine-phosphate synthase family.</text>
</comment>
<evidence type="ECO:0000259" key="12">
    <source>
        <dbReference type="Pfam" id="PF02581"/>
    </source>
</evidence>
<dbReference type="EC" id="2.5.1.3" evidence="9"/>
<evidence type="ECO:0000256" key="9">
    <source>
        <dbReference type="HAMAP-Rule" id="MF_00097"/>
    </source>
</evidence>
<dbReference type="Gene3D" id="3.20.20.70">
    <property type="entry name" value="Aldolase class I"/>
    <property type="match status" value="1"/>
</dbReference>
<comment type="catalytic activity">
    <reaction evidence="8 9 10">
        <text>2-[(2R,5Z)-2-carboxy-4-methylthiazol-5(2H)-ylidene]ethyl phosphate + 4-amino-2-methyl-5-(diphosphooxymethyl)pyrimidine + 2 H(+) = thiamine phosphate + CO2 + diphosphate</text>
        <dbReference type="Rhea" id="RHEA:47844"/>
        <dbReference type="ChEBI" id="CHEBI:15378"/>
        <dbReference type="ChEBI" id="CHEBI:16526"/>
        <dbReference type="ChEBI" id="CHEBI:33019"/>
        <dbReference type="ChEBI" id="CHEBI:37575"/>
        <dbReference type="ChEBI" id="CHEBI:57841"/>
        <dbReference type="ChEBI" id="CHEBI:62899"/>
        <dbReference type="EC" id="2.5.1.3"/>
    </reaction>
</comment>
<feature type="binding site" evidence="9">
    <location>
        <position position="89"/>
    </location>
    <ligand>
        <name>Mg(2+)</name>
        <dbReference type="ChEBI" id="CHEBI:18420"/>
    </ligand>
</feature>
<comment type="catalytic activity">
    <reaction evidence="7 9 10">
        <text>2-(2-carboxy-4-methylthiazol-5-yl)ethyl phosphate + 4-amino-2-methyl-5-(diphosphooxymethyl)pyrimidine + 2 H(+) = thiamine phosphate + CO2 + diphosphate</text>
        <dbReference type="Rhea" id="RHEA:47848"/>
        <dbReference type="ChEBI" id="CHEBI:15378"/>
        <dbReference type="ChEBI" id="CHEBI:16526"/>
        <dbReference type="ChEBI" id="CHEBI:33019"/>
        <dbReference type="ChEBI" id="CHEBI:37575"/>
        <dbReference type="ChEBI" id="CHEBI:57841"/>
        <dbReference type="ChEBI" id="CHEBI:62890"/>
        <dbReference type="EC" id="2.5.1.3"/>
    </reaction>
</comment>
<name>A0A942UW39_9FIRM</name>
<dbReference type="Pfam" id="PF02581">
    <property type="entry name" value="TMP-TENI"/>
    <property type="match status" value="1"/>
</dbReference>
<comment type="cofactor">
    <cofactor evidence="9">
        <name>Mg(2+)</name>
        <dbReference type="ChEBI" id="CHEBI:18420"/>
    </cofactor>
    <text evidence="9">Binds 1 Mg(2+) ion per subunit.</text>
</comment>
<comment type="catalytic activity">
    <reaction evidence="6 9 10">
        <text>4-methyl-5-(2-phosphooxyethyl)-thiazole + 4-amino-2-methyl-5-(diphosphooxymethyl)pyrimidine + H(+) = thiamine phosphate + diphosphate</text>
        <dbReference type="Rhea" id="RHEA:22328"/>
        <dbReference type="ChEBI" id="CHEBI:15378"/>
        <dbReference type="ChEBI" id="CHEBI:33019"/>
        <dbReference type="ChEBI" id="CHEBI:37575"/>
        <dbReference type="ChEBI" id="CHEBI:57841"/>
        <dbReference type="ChEBI" id="CHEBI:58296"/>
        <dbReference type="EC" id="2.5.1.3"/>
    </reaction>
</comment>
<gene>
    <name evidence="9" type="primary">thiE</name>
    <name evidence="13" type="ORF">GOQ27_09000</name>
</gene>
<comment type="caution">
    <text evidence="13">The sequence shown here is derived from an EMBL/GenBank/DDBJ whole genome shotgun (WGS) entry which is preliminary data.</text>
</comment>
<dbReference type="InterPro" id="IPR013785">
    <property type="entry name" value="Aldolase_TIM"/>
</dbReference>
<dbReference type="InterPro" id="IPR022998">
    <property type="entry name" value="ThiamineP_synth_TenI"/>
</dbReference>
<evidence type="ECO:0000313" key="13">
    <source>
        <dbReference type="EMBL" id="MBS4538600.1"/>
    </source>
</evidence>
<keyword evidence="3 9" id="KW-0479">Metal-binding</keyword>
<evidence type="ECO:0000256" key="1">
    <source>
        <dbReference type="ARBA" id="ARBA00005165"/>
    </source>
</evidence>
<reference evidence="13" key="1">
    <citation type="submission" date="2019-12" db="EMBL/GenBank/DDBJ databases">
        <title>Clostridiaceae gen. nov. sp. nov., isolated from sediment in Xinjiang, China.</title>
        <authorList>
            <person name="Zhang R."/>
        </authorList>
    </citation>
    <scope>NUCLEOTIDE SEQUENCE</scope>
    <source>
        <strain evidence="13">D2Q-11</strain>
    </source>
</reference>
<keyword evidence="4 9" id="KW-0460">Magnesium</keyword>
<protein>
    <recommendedName>
        <fullName evidence="9">Thiamine-phosphate synthase</fullName>
        <shortName evidence="9">TP synthase</shortName>
        <shortName evidence="9">TPS</shortName>
        <ecNumber evidence="9">2.5.1.3</ecNumber>
    </recommendedName>
    <alternativeName>
        <fullName evidence="9">Thiamine-phosphate pyrophosphorylase</fullName>
        <shortName evidence="9">TMP pyrophosphorylase</shortName>
        <shortName evidence="9">TMP-PPase</shortName>
    </alternativeName>
</protein>
<dbReference type="GO" id="GO:0009228">
    <property type="term" value="P:thiamine biosynthetic process"/>
    <property type="evidence" value="ECO:0007669"/>
    <property type="project" value="UniProtKB-KW"/>
</dbReference>
<evidence type="ECO:0000256" key="8">
    <source>
        <dbReference type="ARBA" id="ARBA00047883"/>
    </source>
</evidence>
<dbReference type="GO" id="GO:0000287">
    <property type="term" value="F:magnesium ion binding"/>
    <property type="evidence" value="ECO:0007669"/>
    <property type="project" value="UniProtKB-UniRule"/>
</dbReference>
<feature type="binding site" evidence="9">
    <location>
        <position position="69"/>
    </location>
    <ligand>
        <name>4-amino-2-methyl-5-(diphosphooxymethyl)pyrimidine</name>
        <dbReference type="ChEBI" id="CHEBI:57841"/>
    </ligand>
</feature>
<keyword evidence="14" id="KW-1185">Reference proteome</keyword>
<dbReference type="GO" id="GO:0009229">
    <property type="term" value="P:thiamine diphosphate biosynthetic process"/>
    <property type="evidence" value="ECO:0007669"/>
    <property type="project" value="UniProtKB-UniRule"/>
</dbReference>
<dbReference type="InterPro" id="IPR034291">
    <property type="entry name" value="TMP_synthase"/>
</dbReference>
<evidence type="ECO:0000256" key="5">
    <source>
        <dbReference type="ARBA" id="ARBA00022977"/>
    </source>
</evidence>
<evidence type="ECO:0000256" key="6">
    <source>
        <dbReference type="ARBA" id="ARBA00047334"/>
    </source>
</evidence>
<feature type="binding site" evidence="9">
    <location>
        <begin position="185"/>
        <end position="186"/>
    </location>
    <ligand>
        <name>2-[(2R,5Z)-2-carboxy-4-methylthiazol-5(2H)-ylidene]ethyl phosphate</name>
        <dbReference type="ChEBI" id="CHEBI:62899"/>
    </ligand>
</feature>
<organism evidence="13 14">
    <name type="scientific">Anaeromonas frigoriresistens</name>
    <dbReference type="NCBI Taxonomy" id="2683708"/>
    <lineage>
        <taxon>Bacteria</taxon>
        <taxon>Bacillati</taxon>
        <taxon>Bacillota</taxon>
        <taxon>Tissierellia</taxon>
        <taxon>Tissierellales</taxon>
        <taxon>Thermohalobacteraceae</taxon>
        <taxon>Anaeromonas</taxon>
    </lineage>
</organism>
<dbReference type="EMBL" id="WSFT01000036">
    <property type="protein sequence ID" value="MBS4538600.1"/>
    <property type="molecule type" value="Genomic_DNA"/>
</dbReference>
<dbReference type="GO" id="GO:0004789">
    <property type="term" value="F:thiamine-phosphate diphosphorylase activity"/>
    <property type="evidence" value="ECO:0007669"/>
    <property type="project" value="UniProtKB-UniRule"/>
</dbReference>
<dbReference type="RefSeq" id="WP_203366522.1">
    <property type="nucleotide sequence ID" value="NZ_WSFT01000036.1"/>
</dbReference>
<dbReference type="Proteomes" id="UP000724672">
    <property type="component" value="Unassembled WGS sequence"/>
</dbReference>
<evidence type="ECO:0000256" key="2">
    <source>
        <dbReference type="ARBA" id="ARBA00022679"/>
    </source>
</evidence>
<feature type="binding site" evidence="9">
    <location>
        <begin position="134"/>
        <end position="136"/>
    </location>
    <ligand>
        <name>2-[(2R,5Z)-2-carboxy-4-methylthiazol-5(2H)-ylidene]ethyl phosphate</name>
        <dbReference type="ChEBI" id="CHEBI:62899"/>
    </ligand>
</feature>
<feature type="binding site" evidence="9">
    <location>
        <begin position="37"/>
        <end position="41"/>
    </location>
    <ligand>
        <name>4-amino-2-methyl-5-(diphosphooxymethyl)pyrimidine</name>
        <dbReference type="ChEBI" id="CHEBI:57841"/>
    </ligand>
</feature>
<dbReference type="GO" id="GO:0005737">
    <property type="term" value="C:cytoplasm"/>
    <property type="evidence" value="ECO:0007669"/>
    <property type="project" value="TreeGrafter"/>
</dbReference>
<dbReference type="HAMAP" id="MF_00097">
    <property type="entry name" value="TMP_synthase"/>
    <property type="match status" value="1"/>
</dbReference>
<comment type="function">
    <text evidence="9">Condenses 4-methyl-5-(beta-hydroxyethyl)thiazole monophosphate (THZ-P) and 2-methyl-4-amino-5-hydroxymethyl pyrimidine pyrophosphate (HMP-PP) to form thiamine monophosphate (TMP).</text>
</comment>
<dbReference type="PANTHER" id="PTHR20857:SF23">
    <property type="entry name" value="THIAMINE BIOSYNTHETIC BIFUNCTIONAL ENZYME"/>
    <property type="match status" value="1"/>
</dbReference>
<evidence type="ECO:0000256" key="10">
    <source>
        <dbReference type="RuleBase" id="RU003826"/>
    </source>
</evidence>
<dbReference type="AlphaFoldDB" id="A0A942UW39"/>
<dbReference type="InterPro" id="IPR036206">
    <property type="entry name" value="ThiamineP_synth_sf"/>
</dbReference>
<feature type="binding site" evidence="9">
    <location>
        <position position="70"/>
    </location>
    <ligand>
        <name>Mg(2+)</name>
        <dbReference type="ChEBI" id="CHEBI:18420"/>
    </ligand>
</feature>
<evidence type="ECO:0000256" key="7">
    <source>
        <dbReference type="ARBA" id="ARBA00047851"/>
    </source>
</evidence>
<feature type="binding site" evidence="9">
    <location>
        <position position="165"/>
    </location>
    <ligand>
        <name>2-[(2R,5Z)-2-carboxy-4-methylthiazol-5(2H)-ylidene]ethyl phosphate</name>
        <dbReference type="ChEBI" id="CHEBI:62899"/>
    </ligand>
</feature>
<keyword evidence="2 9" id="KW-0808">Transferase</keyword>
<feature type="binding site" evidence="9">
    <location>
        <position position="108"/>
    </location>
    <ligand>
        <name>4-amino-2-methyl-5-(diphosphooxymethyl)pyrimidine</name>
        <dbReference type="ChEBI" id="CHEBI:57841"/>
    </ligand>
</feature>
<evidence type="ECO:0000256" key="3">
    <source>
        <dbReference type="ARBA" id="ARBA00022723"/>
    </source>
</evidence>
<dbReference type="PANTHER" id="PTHR20857">
    <property type="entry name" value="THIAMINE-PHOSPHATE PYROPHOSPHORYLASE"/>
    <property type="match status" value="1"/>
</dbReference>
<sequence>MKIDYNLYLVIGESFLNNITLEHAVEQAILGGVSIIQLREKECNTIEYYKKAQMIKKVTEKDNIPLIINDRVDIALAIDADGVHLGQNDLPIKEARKLLGKSKIIGATVRSVEQAIKAIEEGADYLGIGATYPTKSKTDVSKVLGIKGVKEIASLVDIPKVAIGGINITNVEEVLTTGVNGVAVISGILKSKDIRKSAKEIKGKISSLK</sequence>
<dbReference type="NCBIfam" id="TIGR00693">
    <property type="entry name" value="thiE"/>
    <property type="match status" value="1"/>
</dbReference>
<accession>A0A942UW39</accession>
<feature type="binding site" evidence="9">
    <location>
        <position position="137"/>
    </location>
    <ligand>
        <name>4-amino-2-methyl-5-(diphosphooxymethyl)pyrimidine</name>
        <dbReference type="ChEBI" id="CHEBI:57841"/>
    </ligand>
</feature>
<dbReference type="FunFam" id="3.20.20.70:FF:000096">
    <property type="entry name" value="Thiamine-phosphate synthase"/>
    <property type="match status" value="1"/>
</dbReference>
<evidence type="ECO:0000256" key="11">
    <source>
        <dbReference type="RuleBase" id="RU004253"/>
    </source>
</evidence>
<dbReference type="CDD" id="cd00564">
    <property type="entry name" value="TMP_TenI"/>
    <property type="match status" value="1"/>
</dbReference>
<proteinExistence type="inferred from homology"/>
<evidence type="ECO:0000256" key="4">
    <source>
        <dbReference type="ARBA" id="ARBA00022842"/>
    </source>
</evidence>
<comment type="pathway">
    <text evidence="1 9 11">Cofactor biosynthesis; thiamine diphosphate biosynthesis; thiamine phosphate from 4-amino-2-methyl-5-diphosphomethylpyrimidine and 4-methyl-5-(2-phosphoethyl)-thiazole: step 1/1.</text>
</comment>
<feature type="domain" description="Thiamine phosphate synthase/TenI" evidence="12">
    <location>
        <begin position="7"/>
        <end position="188"/>
    </location>
</feature>
<dbReference type="SUPFAM" id="SSF51391">
    <property type="entry name" value="Thiamin phosphate synthase"/>
    <property type="match status" value="1"/>
</dbReference>